<evidence type="ECO:0008006" key="2">
    <source>
        <dbReference type="Google" id="ProtNLM"/>
    </source>
</evidence>
<proteinExistence type="predicted"/>
<dbReference type="InterPro" id="IPR015943">
    <property type="entry name" value="WD40/YVTN_repeat-like_dom_sf"/>
</dbReference>
<comment type="caution">
    <text evidence="1">The sequence shown here is derived from an EMBL/GenBank/DDBJ whole genome shotgun (WGS) entry which is preliminary data.</text>
</comment>
<reference evidence="1" key="1">
    <citation type="submission" date="2019-11" db="EMBL/GenBank/DDBJ databases">
        <title>Genomic insights into an expanded diversity of filamentous marine cyanobacteria reveals the extraordinary biosynthetic potential of Moorea and Okeania.</title>
        <authorList>
            <person name="Ferreira Leao T."/>
            <person name="Wang M."/>
            <person name="Moss N."/>
            <person name="Da Silva R."/>
            <person name="Sanders J."/>
            <person name="Nurk S."/>
            <person name="Gurevich A."/>
            <person name="Humphrey G."/>
            <person name="Reher R."/>
            <person name="Zhu Q."/>
            <person name="Belda-Ferre P."/>
            <person name="Glukhov E."/>
            <person name="Rex R."/>
            <person name="Dorrestein P.C."/>
            <person name="Knight R."/>
            <person name="Pevzner P."/>
            <person name="Gerwick W.H."/>
            <person name="Gerwick L."/>
        </authorList>
    </citation>
    <scope>NUCLEOTIDE SEQUENCE</scope>
    <source>
        <strain evidence="1">SIO1C4</strain>
    </source>
</reference>
<dbReference type="Gene3D" id="2.130.10.10">
    <property type="entry name" value="YVTN repeat-like/Quinoprotein amine dehydrogenase"/>
    <property type="match status" value="1"/>
</dbReference>
<dbReference type="AlphaFoldDB" id="A0A6B3NDF5"/>
<gene>
    <name evidence="1" type="ORF">F6J89_11100</name>
</gene>
<sequence length="231" mass="24744">TSGLHGLKQQTDLENTPKISEPILALTAGTSQYWAVGLDGLYQYKDSDWVQAIPAKKLPVRGWLQAVAQAVTECVWLGTSAGLLVYKPDTGQPTTVNGALGSANVRVLLAIPKGKSELLWVGTTQGLYVGNSDNWESVPALENRTITALAWDDNASNLWVGTDLGLFRLVSQDKSWKIANEFNVHNSGLGANRVNAIALWAVAKPIALSTGDSGETNLWVGTPCGLSCYSY</sequence>
<name>A0A6B3NDF5_9CYAN</name>
<feature type="non-terminal residue" evidence="1">
    <location>
        <position position="1"/>
    </location>
</feature>
<dbReference type="EMBL" id="JAAHFQ010000177">
    <property type="protein sequence ID" value="NER28154.1"/>
    <property type="molecule type" value="Genomic_DNA"/>
</dbReference>
<evidence type="ECO:0000313" key="1">
    <source>
        <dbReference type="EMBL" id="NER28154.1"/>
    </source>
</evidence>
<dbReference type="SUPFAM" id="SSF101898">
    <property type="entry name" value="NHL repeat"/>
    <property type="match status" value="1"/>
</dbReference>
<accession>A0A6B3NDF5</accession>
<organism evidence="1">
    <name type="scientific">Symploca sp. SIO1C4</name>
    <dbReference type="NCBI Taxonomy" id="2607765"/>
    <lineage>
        <taxon>Bacteria</taxon>
        <taxon>Bacillati</taxon>
        <taxon>Cyanobacteriota</taxon>
        <taxon>Cyanophyceae</taxon>
        <taxon>Coleofasciculales</taxon>
        <taxon>Coleofasciculaceae</taxon>
        <taxon>Symploca</taxon>
    </lineage>
</organism>
<protein>
    <recommendedName>
        <fullName evidence="2">Transcriptional regulator</fullName>
    </recommendedName>
</protein>